<dbReference type="Proteomes" id="UP001239167">
    <property type="component" value="Unassembled WGS sequence"/>
</dbReference>
<protein>
    <submittedName>
        <fullName evidence="1">Uncharacterized protein</fullName>
    </submittedName>
</protein>
<reference evidence="1 2" key="1">
    <citation type="submission" date="2023-07" db="EMBL/GenBank/DDBJ databases">
        <title>Genomic Encyclopedia of Type Strains, Phase IV (KMG-IV): sequencing the most valuable type-strain genomes for metagenomic binning, comparative biology and taxonomic classification.</title>
        <authorList>
            <person name="Goeker M."/>
        </authorList>
    </citation>
    <scope>NUCLEOTIDE SEQUENCE [LARGE SCALE GENOMIC DNA]</scope>
    <source>
        <strain evidence="1 2">DSM 16980</strain>
    </source>
</reference>
<evidence type="ECO:0000313" key="2">
    <source>
        <dbReference type="Proteomes" id="UP001239167"/>
    </source>
</evidence>
<name>A0ABT9Y5T4_9FIRM</name>
<dbReference type="EMBL" id="JAUSUE010000004">
    <property type="protein sequence ID" value="MDQ0203194.1"/>
    <property type="molecule type" value="Genomic_DNA"/>
</dbReference>
<dbReference type="RefSeq" id="WP_196603610.1">
    <property type="nucleotide sequence ID" value="NZ_CP116940.1"/>
</dbReference>
<sequence length="111" mass="12783">MENKFCVAVSYFTLGDYNDVGYVEYSAENKAAEVILKSEQAVAAVKEFFSKSLTLQVPHKTMHDFTSITIKPLENLENFKLALTRLWENTNVYVDWSRPVEYVLKTLHEGK</sequence>
<comment type="caution">
    <text evidence="1">The sequence shown here is derived from an EMBL/GenBank/DDBJ whole genome shotgun (WGS) entry which is preliminary data.</text>
</comment>
<keyword evidence="2" id="KW-1185">Reference proteome</keyword>
<proteinExistence type="predicted"/>
<organism evidence="1 2">
    <name type="scientific">Pectinatus haikarae</name>
    <dbReference type="NCBI Taxonomy" id="349096"/>
    <lineage>
        <taxon>Bacteria</taxon>
        <taxon>Bacillati</taxon>
        <taxon>Bacillota</taxon>
        <taxon>Negativicutes</taxon>
        <taxon>Selenomonadales</taxon>
        <taxon>Selenomonadaceae</taxon>
        <taxon>Pectinatus</taxon>
    </lineage>
</organism>
<gene>
    <name evidence="1" type="ORF">J2S01_000901</name>
</gene>
<evidence type="ECO:0000313" key="1">
    <source>
        <dbReference type="EMBL" id="MDQ0203194.1"/>
    </source>
</evidence>
<accession>A0ABT9Y5T4</accession>